<proteinExistence type="predicted"/>
<reference evidence="2 3" key="2">
    <citation type="submission" date="2021-08" db="EMBL/GenBank/DDBJ databases">
        <title>Massilia sp. R798.</title>
        <authorList>
            <person name="Baek J.H."/>
            <person name="Jung H.S."/>
            <person name="Kim K.R."/>
            <person name="Jeon C.O."/>
        </authorList>
    </citation>
    <scope>NUCLEOTIDE SEQUENCE [LARGE SCALE GENOMIC DNA]</scope>
    <source>
        <strain evidence="2 3">R798</strain>
    </source>
</reference>
<evidence type="ECO:0000259" key="1">
    <source>
        <dbReference type="Pfam" id="PF19335"/>
    </source>
</evidence>
<dbReference type="EMBL" id="JAFBIL020000004">
    <property type="protein sequence ID" value="MBZ2207968.1"/>
    <property type="molecule type" value="Genomic_DNA"/>
</dbReference>
<feature type="domain" description="Heavy metal binding" evidence="1">
    <location>
        <begin position="16"/>
        <end position="42"/>
    </location>
</feature>
<name>A0ABS7SP96_9BURK</name>
<sequence length="54" mass="5871">MPDMHHYPQPLPDGTVYTCPIHPEIRHAGPGVCPQCGRVLEPMLNGADVIGRPV</sequence>
<protein>
    <recommendedName>
        <fullName evidence="1">Heavy metal binding domain-containing protein</fullName>
    </recommendedName>
</protein>
<dbReference type="Pfam" id="PF19335">
    <property type="entry name" value="HMBD"/>
    <property type="match status" value="1"/>
</dbReference>
<gene>
    <name evidence="2" type="ORF">I4X03_011920</name>
</gene>
<dbReference type="InterPro" id="IPR045800">
    <property type="entry name" value="HMBD"/>
</dbReference>
<reference evidence="2 3" key="1">
    <citation type="submission" date="2021-01" db="EMBL/GenBank/DDBJ databases">
        <authorList>
            <person name="Ruan W."/>
            <person name="Khan S.A."/>
            <person name="Jeon C.O."/>
        </authorList>
    </citation>
    <scope>NUCLEOTIDE SEQUENCE [LARGE SCALE GENOMIC DNA]</scope>
    <source>
        <strain evidence="2 3">R798</strain>
    </source>
</reference>
<evidence type="ECO:0000313" key="2">
    <source>
        <dbReference type="EMBL" id="MBZ2207968.1"/>
    </source>
</evidence>
<keyword evidence="3" id="KW-1185">Reference proteome</keyword>
<accession>A0ABS7SP96</accession>
<comment type="caution">
    <text evidence="2">The sequence shown here is derived from an EMBL/GenBank/DDBJ whole genome shotgun (WGS) entry which is preliminary data.</text>
</comment>
<dbReference type="Proteomes" id="UP000809349">
    <property type="component" value="Unassembled WGS sequence"/>
</dbReference>
<organism evidence="2 3">
    <name type="scientific">Massilia soli</name>
    <dbReference type="NCBI Taxonomy" id="2792854"/>
    <lineage>
        <taxon>Bacteria</taxon>
        <taxon>Pseudomonadati</taxon>
        <taxon>Pseudomonadota</taxon>
        <taxon>Betaproteobacteria</taxon>
        <taxon>Burkholderiales</taxon>
        <taxon>Oxalobacteraceae</taxon>
        <taxon>Telluria group</taxon>
        <taxon>Massilia</taxon>
    </lineage>
</organism>
<evidence type="ECO:0000313" key="3">
    <source>
        <dbReference type="Proteomes" id="UP000809349"/>
    </source>
</evidence>